<evidence type="ECO:0000256" key="1">
    <source>
        <dbReference type="SAM" id="MobiDB-lite"/>
    </source>
</evidence>
<dbReference type="AlphaFoldDB" id="A0A6P5ZEX1"/>
<name>A0A6P5ZEX1_DURZI</name>
<feature type="region of interest" description="Disordered" evidence="1">
    <location>
        <begin position="1"/>
        <end position="35"/>
    </location>
</feature>
<dbReference type="RefSeq" id="XP_022751057.1">
    <property type="nucleotide sequence ID" value="XM_022895322.1"/>
</dbReference>
<dbReference type="Proteomes" id="UP000515121">
    <property type="component" value="Unplaced"/>
</dbReference>
<evidence type="ECO:0000259" key="2">
    <source>
        <dbReference type="Pfam" id="PF04059"/>
    </source>
</evidence>
<keyword evidence="3" id="KW-1185">Reference proteome</keyword>
<accession>A0A6P5ZEX1</accession>
<feature type="domain" description="Mei2-like C-terminal RNA recognition motif" evidence="2">
    <location>
        <begin position="198"/>
        <end position="309"/>
    </location>
</feature>
<dbReference type="KEGG" id="dzi:111299845"/>
<dbReference type="InterPro" id="IPR007201">
    <property type="entry name" value="Mei2-like_Rrm_C"/>
</dbReference>
<protein>
    <submittedName>
        <fullName evidence="4">Protein MEI2-like 1</fullName>
    </submittedName>
</protein>
<gene>
    <name evidence="4" type="primary">LOC111299845</name>
</gene>
<reference evidence="4" key="1">
    <citation type="submission" date="2025-08" db="UniProtKB">
        <authorList>
            <consortium name="RefSeq"/>
        </authorList>
    </citation>
    <scope>IDENTIFICATION</scope>
    <source>
        <tissue evidence="4">Fruit stalk</tissue>
    </source>
</reference>
<dbReference type="OrthoDB" id="417481at2759"/>
<evidence type="ECO:0000313" key="3">
    <source>
        <dbReference type="Proteomes" id="UP000515121"/>
    </source>
</evidence>
<sequence>MSASSSPVKHSNSKPLNPLASSYEPQSIPPIGEPRYPQDKIYLPHQFPLESHHSYEAPSLLRQVSELQSGIFLHHLVSLDFCPYPSFGYCSPGTWDNKGGCLNLYDSEKQPHPWSKVFHRPESIPYNGINYWSERIVKKKKKGKWGFIPPRLKPPREYPMHSRGVWVKKEDAEKIKASSDVPLLPPVTDEKQTKLDGKTSVMIKNVPNHFQRVDLQRMLDYHCRTENRKAQPGSNFCKSAYDFLYLPMDFGFHLNLGFAFVNFTSAVAALRFYRAFNNGEWSFGDSRKKTCEIGIAKFQGKDALREQFRKSSFPCHTNEYLPVVFSPPRDGFNSSGPTLVGRLTHVIETPKDQNVMIMTKRKKKKA</sequence>
<evidence type="ECO:0000313" key="4">
    <source>
        <dbReference type="RefSeq" id="XP_022751057.1"/>
    </source>
</evidence>
<organism evidence="3 4">
    <name type="scientific">Durio zibethinus</name>
    <name type="common">Durian</name>
    <dbReference type="NCBI Taxonomy" id="66656"/>
    <lineage>
        <taxon>Eukaryota</taxon>
        <taxon>Viridiplantae</taxon>
        <taxon>Streptophyta</taxon>
        <taxon>Embryophyta</taxon>
        <taxon>Tracheophyta</taxon>
        <taxon>Spermatophyta</taxon>
        <taxon>Magnoliopsida</taxon>
        <taxon>eudicotyledons</taxon>
        <taxon>Gunneridae</taxon>
        <taxon>Pentapetalae</taxon>
        <taxon>rosids</taxon>
        <taxon>malvids</taxon>
        <taxon>Malvales</taxon>
        <taxon>Malvaceae</taxon>
        <taxon>Helicteroideae</taxon>
        <taxon>Durio</taxon>
    </lineage>
</organism>
<proteinExistence type="predicted"/>
<dbReference type="Pfam" id="PF04059">
    <property type="entry name" value="RRM_2"/>
    <property type="match status" value="1"/>
</dbReference>
<feature type="compositionally biased region" description="Polar residues" evidence="1">
    <location>
        <begin position="1"/>
        <end position="25"/>
    </location>
</feature>
<dbReference type="GeneID" id="111299845"/>